<protein>
    <submittedName>
        <fullName evidence="2">Uncharacterized protein</fullName>
    </submittedName>
</protein>
<dbReference type="EMBL" id="DF968181">
    <property type="protein sequence ID" value="GAP40896.1"/>
    <property type="molecule type" value="Genomic_DNA"/>
</dbReference>
<name>A0A0S7BVN6_9CHLR</name>
<feature type="transmembrane region" description="Helical" evidence="1">
    <location>
        <begin position="20"/>
        <end position="39"/>
    </location>
</feature>
<keyword evidence="1" id="KW-0472">Membrane</keyword>
<sequence length="425" mass="48371">MDDKNQMSAALKKTLYISKILNGLLIVCFVVTGCNYQWVKDLSVERTSTSVNNANVDLEITWAYRDEGRLGIEILVKNYPLAQEATLQCPITRIDLENGGKSYLLYKNPDQISLDELYKIKSHNNWYCAIKRHQGGFTDYLFSLTHFNEDRSLPDGTNYFQNDPLPELFDSSDILIELGQVNALFGPQSMVTLPSLGSFTLNVKYAEIKEKLTWQNSQKFIGDSIVIQVNRVALNPSVTWLNACIMIPDNHNWIPQAKLESNGYLAYSTDYLPIYPAYPSTSFVSDQRCFIFTIPYSYSIGSPLSDFQIGINQVIIDNTNPGQVEMKDCEAVSREIRELKSIQIYCWKYETNGQPQHWFQVVSYPDNMTYQEAYDMVETAFTTTIVGPWMLSIDFQSATITSPTPYPPVEKPEELIDVIQSTPSP</sequence>
<keyword evidence="1" id="KW-1133">Transmembrane helix</keyword>
<proteinExistence type="predicted"/>
<reference evidence="2" key="1">
    <citation type="journal article" date="2015" name="Genome Announc.">
        <title>Draft Genome Sequence of Anaerolineae Strain TC1, a Novel Isolate from a Methanogenic Wastewater Treatment System.</title>
        <authorList>
            <person name="Matsuura N."/>
            <person name="Tourlousse D.M."/>
            <person name="Sun L."/>
            <person name="Toyonaga M."/>
            <person name="Kuroda K."/>
            <person name="Ohashi A."/>
            <person name="Cruz R."/>
            <person name="Yamaguchi T."/>
            <person name="Sekiguchi Y."/>
        </authorList>
    </citation>
    <scope>NUCLEOTIDE SEQUENCE [LARGE SCALE GENOMIC DNA]</scope>
    <source>
        <strain evidence="2">TC1</strain>
    </source>
</reference>
<dbReference type="AlphaFoldDB" id="A0A0S7BVN6"/>
<dbReference type="RefSeq" id="WP_062281013.1">
    <property type="nucleotide sequence ID" value="NZ_DF968181.1"/>
</dbReference>
<dbReference type="PROSITE" id="PS51257">
    <property type="entry name" value="PROKAR_LIPOPROTEIN"/>
    <property type="match status" value="1"/>
</dbReference>
<gene>
    <name evidence="2" type="ORF">ATC1_13878</name>
</gene>
<evidence type="ECO:0000313" key="2">
    <source>
        <dbReference type="EMBL" id="GAP40896.1"/>
    </source>
</evidence>
<dbReference type="Proteomes" id="UP000053370">
    <property type="component" value="Unassembled WGS sequence"/>
</dbReference>
<organism evidence="2">
    <name type="scientific">Flexilinea flocculi</name>
    <dbReference type="NCBI Taxonomy" id="1678840"/>
    <lineage>
        <taxon>Bacteria</taxon>
        <taxon>Bacillati</taxon>
        <taxon>Chloroflexota</taxon>
        <taxon>Anaerolineae</taxon>
        <taxon>Anaerolineales</taxon>
        <taxon>Anaerolineaceae</taxon>
        <taxon>Flexilinea</taxon>
    </lineage>
</organism>
<dbReference type="STRING" id="1678840.ATC1_13878"/>
<evidence type="ECO:0000256" key="1">
    <source>
        <dbReference type="SAM" id="Phobius"/>
    </source>
</evidence>
<keyword evidence="1" id="KW-0812">Transmembrane</keyword>
<evidence type="ECO:0000313" key="3">
    <source>
        <dbReference type="Proteomes" id="UP000053370"/>
    </source>
</evidence>
<accession>A0A0S7BVN6</accession>
<keyword evidence="3" id="KW-1185">Reference proteome</keyword>